<dbReference type="FunFam" id="3.40.50.880:FF:000033">
    <property type="entry name" value="Glutamine amidotransferase class-I"/>
    <property type="match status" value="1"/>
</dbReference>
<dbReference type="PROSITE" id="PS51273">
    <property type="entry name" value="GATASE_TYPE_1"/>
    <property type="match status" value="1"/>
</dbReference>
<dbReference type="PANTHER" id="PTHR42695">
    <property type="entry name" value="GLUTAMINE AMIDOTRANSFERASE YLR126C-RELATED"/>
    <property type="match status" value="1"/>
</dbReference>
<dbReference type="InterPro" id="IPR044992">
    <property type="entry name" value="ChyE-like"/>
</dbReference>
<dbReference type="InterPro" id="IPR017926">
    <property type="entry name" value="GATASE"/>
</dbReference>
<organism evidence="2 3">
    <name type="scientific">Candidatus Sulfobium mesophilum</name>
    <dbReference type="NCBI Taxonomy" id="2016548"/>
    <lineage>
        <taxon>Bacteria</taxon>
        <taxon>Pseudomonadati</taxon>
        <taxon>Nitrospirota</taxon>
        <taxon>Nitrospiria</taxon>
        <taxon>Nitrospirales</taxon>
        <taxon>Nitrospiraceae</taxon>
        <taxon>Candidatus Sulfobium</taxon>
    </lineage>
</organism>
<protein>
    <recommendedName>
        <fullName evidence="1">Glutamine amidotransferase domain-containing protein</fullName>
    </recommendedName>
</protein>
<evidence type="ECO:0000313" key="3">
    <source>
        <dbReference type="Proteomes" id="UP000245125"/>
    </source>
</evidence>
<gene>
    <name evidence="2" type="ORF">NBG4_170038</name>
</gene>
<dbReference type="Proteomes" id="UP000245125">
    <property type="component" value="Unassembled WGS sequence"/>
</dbReference>
<dbReference type="SUPFAM" id="SSF52317">
    <property type="entry name" value="Class I glutamine amidotransferase-like"/>
    <property type="match status" value="1"/>
</dbReference>
<evidence type="ECO:0000313" key="2">
    <source>
        <dbReference type="EMBL" id="SPQ00123.1"/>
    </source>
</evidence>
<dbReference type="PANTHER" id="PTHR42695:SF5">
    <property type="entry name" value="GLUTAMINE AMIDOTRANSFERASE YLR126C-RELATED"/>
    <property type="match status" value="1"/>
</dbReference>
<dbReference type="InterPro" id="IPR029062">
    <property type="entry name" value="Class_I_gatase-like"/>
</dbReference>
<dbReference type="CDD" id="cd01741">
    <property type="entry name" value="GATase1_1"/>
    <property type="match status" value="1"/>
</dbReference>
<name>A0A2U3QFD6_9BACT</name>
<dbReference type="Gene3D" id="3.40.50.880">
    <property type="match status" value="1"/>
</dbReference>
<dbReference type="OrthoDB" id="9813383at2"/>
<dbReference type="EMBL" id="OUUY01000061">
    <property type="protein sequence ID" value="SPQ00123.1"/>
    <property type="molecule type" value="Genomic_DNA"/>
</dbReference>
<evidence type="ECO:0000259" key="1">
    <source>
        <dbReference type="Pfam" id="PF00117"/>
    </source>
</evidence>
<keyword evidence="3" id="KW-1185">Reference proteome</keyword>
<proteinExistence type="predicted"/>
<accession>A0A2U3QFD6</accession>
<reference evidence="3" key="1">
    <citation type="submission" date="2018-03" db="EMBL/GenBank/DDBJ databases">
        <authorList>
            <person name="Zecchin S."/>
        </authorList>
    </citation>
    <scope>NUCLEOTIDE SEQUENCE [LARGE SCALE GENOMIC DNA]</scope>
</reference>
<sequence>MSVLVLKNISSEGPGTIEDYLRENAIDFKILDLSREELSLTDKANTLVIMGGPMSVNESDLYPYIKKEVALVQDFILSGKQVLGVCLGAQIMASALGAKVYPGPEKEIGWFDIELQEGGLRDTRMTAMATHPRAGDFWKKFKVFHWHGETFDLPAGAARLAKSELYPNQAFRYGEHAYAFQFHIEVSKEMVYSWLKGENIDMDELVRNTEKYYEDYSQRAINFYKTFFKK</sequence>
<dbReference type="Pfam" id="PF00117">
    <property type="entry name" value="GATase"/>
    <property type="match status" value="1"/>
</dbReference>
<dbReference type="AlphaFoldDB" id="A0A2U3QFD6"/>
<feature type="domain" description="Glutamine amidotransferase" evidence="1">
    <location>
        <begin position="17"/>
        <end position="188"/>
    </location>
</feature>
<dbReference type="GO" id="GO:0005829">
    <property type="term" value="C:cytosol"/>
    <property type="evidence" value="ECO:0007669"/>
    <property type="project" value="TreeGrafter"/>
</dbReference>